<dbReference type="PROSITE" id="PS00562">
    <property type="entry name" value="CBM1_1"/>
    <property type="match status" value="1"/>
</dbReference>
<dbReference type="Gene3D" id="2.60.40.760">
    <property type="entry name" value="Expansin, cellulose-binding-like domain"/>
    <property type="match status" value="1"/>
</dbReference>
<feature type="chain" id="PRO_5029753370" evidence="3">
    <location>
        <begin position="21"/>
        <end position="503"/>
    </location>
</feature>
<dbReference type="SMR" id="A0A7L7T4W0"/>
<dbReference type="SUPFAM" id="SSF50685">
    <property type="entry name" value="Barwin-like endoglucanases"/>
    <property type="match status" value="1"/>
</dbReference>
<dbReference type="AlphaFoldDB" id="A0A7L7T4W0"/>
<feature type="region of interest" description="Disordered" evidence="2">
    <location>
        <begin position="62"/>
        <end position="98"/>
    </location>
</feature>
<evidence type="ECO:0000259" key="6">
    <source>
        <dbReference type="PROSITE" id="PS51164"/>
    </source>
</evidence>
<dbReference type="GO" id="GO:0005975">
    <property type="term" value="P:carbohydrate metabolic process"/>
    <property type="evidence" value="ECO:0007669"/>
    <property type="project" value="InterPro"/>
</dbReference>
<feature type="compositionally biased region" description="Low complexity" evidence="2">
    <location>
        <begin position="66"/>
        <end position="98"/>
    </location>
</feature>
<dbReference type="PANTHER" id="PTHR31836:SF28">
    <property type="entry name" value="SRCR DOMAIN-CONTAINING PROTEIN-RELATED"/>
    <property type="match status" value="1"/>
</dbReference>
<name>A0A7L7T4W0_9EURO</name>
<dbReference type="Pfam" id="PF01357">
    <property type="entry name" value="Expansin_C"/>
    <property type="match status" value="1"/>
</dbReference>
<evidence type="ECO:0000259" key="5">
    <source>
        <dbReference type="PROSITE" id="PS50843"/>
    </source>
</evidence>
<sequence length="503" mass="53037">MSRLLLGIGLCGLLAHVAVAQSSCAGTWAQCGGINFSGPTCCQSGSICVSVNPYYYQCTPGTQAPTSSTSTTVSTSTRTSSVSTTSVPTSHTTSTTSVTSSVSSVAGSSIYTTSTTFASPTATQVPYPSADPSTCGDWALVDNVCCPYYCLSNNQSETCTSPCSGGCGSPDSSMCKSGTMWGEQHTVGTDEEWHYSRSTHFGLTSGGACGFGLYALCTSSSESWVDTMLGTTCEAFCTAYPLLCQDPANVTMRGNFAAPNGDYYTQFWPSLATEGNPDNYLSCGECFELVRTKPDGTDYAVGEDGYTDPIYLEVVDSCPCDANSKWCCGSGADHCGEIDFTYGCPLPEGSHHMDLSDIAMGRLQGNGSLAEGVIPIRYKRVPCPKPGNVYIWLRDGGGPYYFALTAVNTNGVGSVTSIEVKGAGQTTWTPLEHDPNYTSSRPQERYGAWVIPQGSGPFNPPIGVRLTSPNGQQIVNEAAITSFTPPASAITGYWYIDIGVQFT</sequence>
<evidence type="ECO:0000313" key="7">
    <source>
        <dbReference type="EMBL" id="QOC69613.1"/>
    </source>
</evidence>
<feature type="domain" description="Expansin-like CBD" evidence="5">
    <location>
        <begin position="400"/>
        <end position="492"/>
    </location>
</feature>
<dbReference type="Gene3D" id="2.40.40.10">
    <property type="entry name" value="RlpA-like domain"/>
    <property type="match status" value="1"/>
</dbReference>
<reference evidence="7" key="1">
    <citation type="submission" date="2020-03" db="EMBL/GenBank/DDBJ databases">
        <authorList>
            <person name="Zheng F."/>
            <person name="Luo H."/>
            <person name="Yao B."/>
        </authorList>
    </citation>
    <scope>NUCLEOTIDE SEQUENCE</scope>
</reference>
<dbReference type="InterPro" id="IPR000254">
    <property type="entry name" value="CBD"/>
</dbReference>
<dbReference type="PROSITE" id="PS51164">
    <property type="entry name" value="CBM1_2"/>
    <property type="match status" value="1"/>
</dbReference>
<dbReference type="PROSITE" id="PS50842">
    <property type="entry name" value="EXPANSIN_EG45"/>
    <property type="match status" value="1"/>
</dbReference>
<dbReference type="InterPro" id="IPR051477">
    <property type="entry name" value="Expansin_CellWall"/>
</dbReference>
<dbReference type="PROSITE" id="PS50843">
    <property type="entry name" value="EXPANSIN_CBD"/>
    <property type="match status" value="1"/>
</dbReference>
<gene>
    <name evidence="7" type="primary">swo</name>
</gene>
<evidence type="ECO:0000256" key="1">
    <source>
        <dbReference type="ARBA" id="ARBA00022729"/>
    </source>
</evidence>
<feature type="domain" description="CBM1" evidence="6">
    <location>
        <begin position="23"/>
        <end position="59"/>
    </location>
</feature>
<dbReference type="InterPro" id="IPR036749">
    <property type="entry name" value="Expansin_CBD_sf"/>
</dbReference>
<dbReference type="InterPro" id="IPR036908">
    <property type="entry name" value="RlpA-like_sf"/>
</dbReference>
<dbReference type="InterPro" id="IPR007117">
    <property type="entry name" value="Expansin_CBD"/>
</dbReference>
<dbReference type="SUPFAM" id="SSF57180">
    <property type="entry name" value="Cellulose-binding domain"/>
    <property type="match status" value="1"/>
</dbReference>
<proteinExistence type="evidence at transcript level"/>
<dbReference type="SMART" id="SM00236">
    <property type="entry name" value="fCBD"/>
    <property type="match status" value="1"/>
</dbReference>
<dbReference type="PANTHER" id="PTHR31836">
    <property type="match status" value="1"/>
</dbReference>
<feature type="domain" description="Expansin-like EG45" evidence="4">
    <location>
        <begin position="206"/>
        <end position="388"/>
    </location>
</feature>
<dbReference type="InterPro" id="IPR007112">
    <property type="entry name" value="Expansin/allergen_DPBB_dom"/>
</dbReference>
<accession>A0A7L7T4W0</accession>
<organism evidence="7">
    <name type="scientific">Evansstolkia leycettana</name>
    <dbReference type="NCBI Taxonomy" id="196907"/>
    <lineage>
        <taxon>Eukaryota</taxon>
        <taxon>Fungi</taxon>
        <taxon>Dikarya</taxon>
        <taxon>Ascomycota</taxon>
        <taxon>Pezizomycotina</taxon>
        <taxon>Eurotiomycetes</taxon>
        <taxon>Eurotiomycetidae</taxon>
        <taxon>Eurotiales</taxon>
        <taxon>Aspergillaceae</taxon>
        <taxon>Evansstolkia</taxon>
    </lineage>
</organism>
<feature type="signal peptide" evidence="3">
    <location>
        <begin position="1"/>
        <end position="20"/>
    </location>
</feature>
<dbReference type="InterPro" id="IPR035971">
    <property type="entry name" value="CBD_sf"/>
</dbReference>
<protein>
    <submittedName>
        <fullName evidence="7">SWO</fullName>
    </submittedName>
</protein>
<dbReference type="Pfam" id="PF00734">
    <property type="entry name" value="CBM_1"/>
    <property type="match status" value="1"/>
</dbReference>
<dbReference type="GO" id="GO:0030248">
    <property type="term" value="F:cellulose binding"/>
    <property type="evidence" value="ECO:0007669"/>
    <property type="project" value="InterPro"/>
</dbReference>
<keyword evidence="1 3" id="KW-0732">Signal</keyword>
<evidence type="ECO:0000256" key="3">
    <source>
        <dbReference type="SAM" id="SignalP"/>
    </source>
</evidence>
<evidence type="ECO:0000259" key="4">
    <source>
        <dbReference type="PROSITE" id="PS50842"/>
    </source>
</evidence>
<evidence type="ECO:0000256" key="2">
    <source>
        <dbReference type="SAM" id="MobiDB-lite"/>
    </source>
</evidence>
<dbReference type="EMBL" id="MT180127">
    <property type="protein sequence ID" value="QOC69613.1"/>
    <property type="molecule type" value="mRNA"/>
</dbReference>
<dbReference type="SUPFAM" id="SSF49590">
    <property type="entry name" value="PHL pollen allergen"/>
    <property type="match status" value="1"/>
</dbReference>
<dbReference type="GO" id="GO:0005576">
    <property type="term" value="C:extracellular region"/>
    <property type="evidence" value="ECO:0007669"/>
    <property type="project" value="InterPro"/>
</dbReference>